<dbReference type="SUPFAM" id="SSF53590">
    <property type="entry name" value="Nucleoside hydrolase"/>
    <property type="match status" value="1"/>
</dbReference>
<dbReference type="Gramene" id="TVU19338">
    <property type="protein sequence ID" value="TVU19338"/>
    <property type="gene ID" value="EJB05_35482"/>
</dbReference>
<keyword evidence="3" id="KW-1185">Reference proteome</keyword>
<organism evidence="2 3">
    <name type="scientific">Eragrostis curvula</name>
    <name type="common">weeping love grass</name>
    <dbReference type="NCBI Taxonomy" id="38414"/>
    <lineage>
        <taxon>Eukaryota</taxon>
        <taxon>Viridiplantae</taxon>
        <taxon>Streptophyta</taxon>
        <taxon>Embryophyta</taxon>
        <taxon>Tracheophyta</taxon>
        <taxon>Spermatophyta</taxon>
        <taxon>Magnoliopsida</taxon>
        <taxon>Liliopsida</taxon>
        <taxon>Poales</taxon>
        <taxon>Poaceae</taxon>
        <taxon>PACMAD clade</taxon>
        <taxon>Chloridoideae</taxon>
        <taxon>Eragrostideae</taxon>
        <taxon>Eragrostidinae</taxon>
        <taxon>Eragrostis</taxon>
    </lineage>
</organism>
<name>A0A5J9U7R6_9POAL</name>
<protein>
    <recommendedName>
        <fullName evidence="4">Inosine/uridine-preferring nucleoside hydrolase domain-containing protein</fullName>
    </recommendedName>
</protein>
<accession>A0A5J9U7R6</accession>
<dbReference type="Gene3D" id="3.90.245.10">
    <property type="entry name" value="Ribonucleoside hydrolase-like"/>
    <property type="match status" value="1"/>
</dbReference>
<dbReference type="EMBL" id="RWGY01000029">
    <property type="protein sequence ID" value="TVU19338.1"/>
    <property type="molecule type" value="Genomic_DNA"/>
</dbReference>
<gene>
    <name evidence="2" type="ORF">EJB05_35482</name>
</gene>
<evidence type="ECO:0008006" key="4">
    <source>
        <dbReference type="Google" id="ProtNLM"/>
    </source>
</evidence>
<dbReference type="AlphaFoldDB" id="A0A5J9U7R6"/>
<proteinExistence type="predicted"/>
<sequence>MDRAMWRMMDWAMVVMAMAAFVFAGGAAEAAPATRRILMDMDMDIDDFFAMLYILKQNRSEFELKNPT</sequence>
<feature type="non-terminal residue" evidence="2">
    <location>
        <position position="1"/>
    </location>
</feature>
<evidence type="ECO:0000313" key="2">
    <source>
        <dbReference type="EMBL" id="TVU19338.1"/>
    </source>
</evidence>
<evidence type="ECO:0000256" key="1">
    <source>
        <dbReference type="SAM" id="SignalP"/>
    </source>
</evidence>
<comment type="caution">
    <text evidence="2">The sequence shown here is derived from an EMBL/GenBank/DDBJ whole genome shotgun (WGS) entry which is preliminary data.</text>
</comment>
<evidence type="ECO:0000313" key="3">
    <source>
        <dbReference type="Proteomes" id="UP000324897"/>
    </source>
</evidence>
<dbReference type="InterPro" id="IPR036452">
    <property type="entry name" value="Ribo_hydro-like"/>
</dbReference>
<feature type="signal peptide" evidence="1">
    <location>
        <begin position="1"/>
        <end position="24"/>
    </location>
</feature>
<dbReference type="Proteomes" id="UP000324897">
    <property type="component" value="Chromosome 7"/>
</dbReference>
<reference evidence="2 3" key="1">
    <citation type="journal article" date="2019" name="Sci. Rep.">
        <title>A high-quality genome of Eragrostis curvula grass provides insights into Poaceae evolution and supports new strategies to enhance forage quality.</title>
        <authorList>
            <person name="Carballo J."/>
            <person name="Santos B.A.C.M."/>
            <person name="Zappacosta D."/>
            <person name="Garbus I."/>
            <person name="Selva J.P."/>
            <person name="Gallo C.A."/>
            <person name="Diaz A."/>
            <person name="Albertini E."/>
            <person name="Caccamo M."/>
            <person name="Echenique V."/>
        </authorList>
    </citation>
    <scope>NUCLEOTIDE SEQUENCE [LARGE SCALE GENOMIC DNA]</scope>
    <source>
        <strain evidence="3">cv. Victoria</strain>
        <tissue evidence="2">Leaf</tissue>
    </source>
</reference>
<feature type="chain" id="PRO_5023938161" description="Inosine/uridine-preferring nucleoside hydrolase domain-containing protein" evidence="1">
    <location>
        <begin position="25"/>
        <end position="68"/>
    </location>
</feature>
<dbReference type="GO" id="GO:0016799">
    <property type="term" value="F:hydrolase activity, hydrolyzing N-glycosyl compounds"/>
    <property type="evidence" value="ECO:0007669"/>
    <property type="project" value="InterPro"/>
</dbReference>
<keyword evidence="1" id="KW-0732">Signal</keyword>